<dbReference type="InterPro" id="IPR037483">
    <property type="entry name" value="YjjU-like"/>
</dbReference>
<keyword evidence="1 4" id="KW-0378">Hydrolase</keyword>
<feature type="short sequence motif" description="DGA/G" evidence="4">
    <location>
        <begin position="161"/>
        <end position="163"/>
    </location>
</feature>
<evidence type="ECO:0000256" key="2">
    <source>
        <dbReference type="ARBA" id="ARBA00022963"/>
    </source>
</evidence>
<evidence type="ECO:0000313" key="7">
    <source>
        <dbReference type="Proteomes" id="UP001597519"/>
    </source>
</evidence>
<feature type="active site" description="Proton acceptor" evidence="4">
    <location>
        <position position="161"/>
    </location>
</feature>
<dbReference type="PANTHER" id="PTHR14226:SF25">
    <property type="entry name" value="PHOSPHOESTERASE"/>
    <property type="match status" value="1"/>
</dbReference>
<feature type="short sequence motif" description="GXGXXG" evidence="4">
    <location>
        <begin position="10"/>
        <end position="15"/>
    </location>
</feature>
<dbReference type="CDD" id="cd07208">
    <property type="entry name" value="Pat_hypo_Ecoli_yjju_like"/>
    <property type="match status" value="1"/>
</dbReference>
<dbReference type="PROSITE" id="PS51635">
    <property type="entry name" value="PNPLA"/>
    <property type="match status" value="1"/>
</dbReference>
<protein>
    <submittedName>
        <fullName evidence="6">Patatin family protein</fullName>
    </submittedName>
</protein>
<comment type="caution">
    <text evidence="6">The sequence shown here is derived from an EMBL/GenBank/DDBJ whole genome shotgun (WGS) entry which is preliminary data.</text>
</comment>
<reference evidence="7" key="1">
    <citation type="journal article" date="2019" name="Int. J. Syst. Evol. Microbiol.">
        <title>The Global Catalogue of Microorganisms (GCM) 10K type strain sequencing project: providing services to taxonomists for standard genome sequencing and annotation.</title>
        <authorList>
            <consortium name="The Broad Institute Genomics Platform"/>
            <consortium name="The Broad Institute Genome Sequencing Center for Infectious Disease"/>
            <person name="Wu L."/>
            <person name="Ma J."/>
        </authorList>
    </citation>
    <scope>NUCLEOTIDE SEQUENCE [LARGE SCALE GENOMIC DNA]</scope>
    <source>
        <strain evidence="7">KCTC 33575</strain>
    </source>
</reference>
<dbReference type="InterPro" id="IPR016035">
    <property type="entry name" value="Acyl_Trfase/lysoPLipase"/>
</dbReference>
<dbReference type="PANTHER" id="PTHR14226">
    <property type="entry name" value="NEUROPATHY TARGET ESTERASE/SWISS CHEESE D.MELANOGASTER"/>
    <property type="match status" value="1"/>
</dbReference>
<organism evidence="6 7">
    <name type="scientific">Corticicoccus populi</name>
    <dbReference type="NCBI Taxonomy" id="1812821"/>
    <lineage>
        <taxon>Bacteria</taxon>
        <taxon>Bacillati</taxon>
        <taxon>Bacillota</taxon>
        <taxon>Bacilli</taxon>
        <taxon>Bacillales</taxon>
        <taxon>Staphylococcaceae</taxon>
        <taxon>Corticicoccus</taxon>
    </lineage>
</organism>
<dbReference type="InterPro" id="IPR050301">
    <property type="entry name" value="NTE"/>
</dbReference>
<proteinExistence type="predicted"/>
<dbReference type="Proteomes" id="UP001597519">
    <property type="component" value="Unassembled WGS sequence"/>
</dbReference>
<dbReference type="InterPro" id="IPR045943">
    <property type="entry name" value="DUF6363"/>
</dbReference>
<keyword evidence="3 4" id="KW-0443">Lipid metabolism</keyword>
<dbReference type="SUPFAM" id="SSF52151">
    <property type="entry name" value="FabD/lysophospholipase-like"/>
    <property type="match status" value="1"/>
</dbReference>
<feature type="domain" description="PNPLA" evidence="5">
    <location>
        <begin position="6"/>
        <end position="174"/>
    </location>
</feature>
<sequence>MKDIGLVLEGGGLRGIYTAGVLEYLMENDIYIPYVIGVSAGACMGASYLSRQPGRNKTVNLDFLHDKRYLSYSNYIKNRELFGMDFIFDEIPNKLVPFDTSSLIDGKEEFVIGATDCETGRPVYFSKTDYDEKLVGKLLRATSSLPFVAHAVEHNGRQLLDGGIADPLPIRKSIEDGNDMNIIVLTQPREYRKSPSRMSKVMRYKKHPEVDARLKTRYKHYNEDLHFIFKQEEAGKAFVFTPSRDLKVSRTEKDKNKLETLYMLGYEDAKRQGDSLKAFISEGCTTSESLS</sequence>
<dbReference type="RefSeq" id="WP_377775529.1">
    <property type="nucleotide sequence ID" value="NZ_JBHUOQ010000005.1"/>
</dbReference>
<feature type="short sequence motif" description="GXSXG" evidence="4">
    <location>
        <begin position="37"/>
        <end position="41"/>
    </location>
</feature>
<evidence type="ECO:0000313" key="6">
    <source>
        <dbReference type="EMBL" id="MFD2831352.1"/>
    </source>
</evidence>
<evidence type="ECO:0000256" key="4">
    <source>
        <dbReference type="PROSITE-ProRule" id="PRU01161"/>
    </source>
</evidence>
<evidence type="ECO:0000256" key="1">
    <source>
        <dbReference type="ARBA" id="ARBA00022801"/>
    </source>
</evidence>
<keyword evidence="7" id="KW-1185">Reference proteome</keyword>
<name>A0ABW5WYC5_9STAP</name>
<dbReference type="EMBL" id="JBHUOQ010000005">
    <property type="protein sequence ID" value="MFD2831352.1"/>
    <property type="molecule type" value="Genomic_DNA"/>
</dbReference>
<dbReference type="InterPro" id="IPR002641">
    <property type="entry name" value="PNPLA_dom"/>
</dbReference>
<keyword evidence="2 4" id="KW-0442">Lipid degradation</keyword>
<dbReference type="Pfam" id="PF19890">
    <property type="entry name" value="DUF6363"/>
    <property type="match status" value="1"/>
</dbReference>
<dbReference type="Pfam" id="PF01734">
    <property type="entry name" value="Patatin"/>
    <property type="match status" value="1"/>
</dbReference>
<evidence type="ECO:0000256" key="3">
    <source>
        <dbReference type="ARBA" id="ARBA00023098"/>
    </source>
</evidence>
<gene>
    <name evidence="6" type="ORF">ACFSX4_12830</name>
</gene>
<feature type="active site" description="Nucleophile" evidence="4">
    <location>
        <position position="39"/>
    </location>
</feature>
<dbReference type="Gene3D" id="3.40.1090.10">
    <property type="entry name" value="Cytosolic phospholipase A2 catalytic domain"/>
    <property type="match status" value="2"/>
</dbReference>
<evidence type="ECO:0000259" key="5">
    <source>
        <dbReference type="PROSITE" id="PS51635"/>
    </source>
</evidence>
<accession>A0ABW5WYC5</accession>